<evidence type="ECO:0008006" key="4">
    <source>
        <dbReference type="Google" id="ProtNLM"/>
    </source>
</evidence>
<keyword evidence="1" id="KW-0472">Membrane</keyword>
<protein>
    <recommendedName>
        <fullName evidence="4">DUF485 domain-containing protein</fullName>
    </recommendedName>
</protein>
<feature type="transmembrane region" description="Helical" evidence="1">
    <location>
        <begin position="79"/>
        <end position="98"/>
    </location>
</feature>
<organism evidence="2 3">
    <name type="scientific">Streptomyces avermitilis</name>
    <dbReference type="NCBI Taxonomy" id="33903"/>
    <lineage>
        <taxon>Bacteria</taxon>
        <taxon>Bacillati</taxon>
        <taxon>Actinomycetota</taxon>
        <taxon>Actinomycetes</taxon>
        <taxon>Kitasatosporales</taxon>
        <taxon>Streptomycetaceae</taxon>
        <taxon>Streptomyces</taxon>
    </lineage>
</organism>
<dbReference type="PANTHER" id="PTHR38441">
    <property type="entry name" value="INTEGRAL MEMBRANE PROTEIN-RELATED"/>
    <property type="match status" value="1"/>
</dbReference>
<keyword evidence="1" id="KW-0812">Transmembrane</keyword>
<dbReference type="Proteomes" id="UP000299211">
    <property type="component" value="Unassembled WGS sequence"/>
</dbReference>
<dbReference type="PANTHER" id="PTHR38441:SF1">
    <property type="entry name" value="MEMBRANE PROTEIN"/>
    <property type="match status" value="1"/>
</dbReference>
<dbReference type="AlphaFoldDB" id="A0A4D4MMF8"/>
<feature type="transmembrane region" description="Helical" evidence="1">
    <location>
        <begin position="45"/>
        <end position="67"/>
    </location>
</feature>
<gene>
    <name evidence="2" type="ORF">SAV31267_018820</name>
</gene>
<comment type="caution">
    <text evidence="2">The sequence shown here is derived from an EMBL/GenBank/DDBJ whole genome shotgun (WGS) entry which is preliminary data.</text>
</comment>
<name>A0A4D4MMF8_STRAX</name>
<evidence type="ECO:0000313" key="2">
    <source>
        <dbReference type="EMBL" id="GDY72397.1"/>
    </source>
</evidence>
<evidence type="ECO:0000256" key="1">
    <source>
        <dbReference type="SAM" id="Phobius"/>
    </source>
</evidence>
<sequence length="138" mass="15386">MRHVLALRTTRQSSSTAPADPELLPTQAIHDHPEFRAMRRAHRSFGARAATLGVGGYLLYVLLSGFAPGALNQPLAGRMTVGLALGLVQFVVLALVAWRHTVHMRRRVDPVARGLRAQLDRRRAEQPPLPGPRRYRSW</sequence>
<dbReference type="Pfam" id="PF04341">
    <property type="entry name" value="DUF485"/>
    <property type="match status" value="1"/>
</dbReference>
<keyword evidence="1" id="KW-1133">Transmembrane helix</keyword>
<dbReference type="EMBL" id="BJHY01000001">
    <property type="protein sequence ID" value="GDY72397.1"/>
    <property type="molecule type" value="Genomic_DNA"/>
</dbReference>
<accession>A0A4D4MMF8</accession>
<reference evidence="2 3" key="1">
    <citation type="submission" date="2019-04" db="EMBL/GenBank/DDBJ databases">
        <title>Draft genome sequences of Streptomyces avermitilis ATCC 31267.</title>
        <authorList>
            <person name="Komaki H."/>
            <person name="Tamura T."/>
            <person name="Hosoyama A."/>
        </authorList>
    </citation>
    <scope>NUCLEOTIDE SEQUENCE [LARGE SCALE GENOMIC DNA]</scope>
    <source>
        <strain evidence="2 3">ATCC 31267</strain>
    </source>
</reference>
<dbReference type="InterPro" id="IPR007436">
    <property type="entry name" value="DUF485"/>
</dbReference>
<proteinExistence type="predicted"/>
<evidence type="ECO:0000313" key="3">
    <source>
        <dbReference type="Proteomes" id="UP000299211"/>
    </source>
</evidence>
<dbReference type="STRING" id="33903.AQJ43_19580"/>